<evidence type="ECO:0000259" key="6">
    <source>
        <dbReference type="Pfam" id="PF07980"/>
    </source>
</evidence>
<feature type="domain" description="RagB/SusD" evidence="6">
    <location>
        <begin position="354"/>
        <end position="473"/>
    </location>
</feature>
<evidence type="ECO:0000256" key="4">
    <source>
        <dbReference type="ARBA" id="ARBA00023136"/>
    </source>
</evidence>
<reference evidence="8 9" key="1">
    <citation type="submission" date="2018-07" db="EMBL/GenBank/DDBJ databases">
        <title>Dyadobacter roseus sp. nov., isolated from rose rhizosphere soil.</title>
        <authorList>
            <person name="Chen L."/>
        </authorList>
    </citation>
    <scope>NUCLEOTIDE SEQUENCE [LARGE SCALE GENOMIC DNA]</scope>
    <source>
        <strain evidence="8 9">RS19</strain>
    </source>
</reference>
<dbReference type="GO" id="GO:0009279">
    <property type="term" value="C:cell outer membrane"/>
    <property type="evidence" value="ECO:0007669"/>
    <property type="project" value="UniProtKB-SubCell"/>
</dbReference>
<comment type="caution">
    <text evidence="8">The sequence shown here is derived from an EMBL/GenBank/DDBJ whole genome shotgun (WGS) entry which is preliminary data.</text>
</comment>
<sequence>MRFKNAFIYGMTAMLAVASTGCDNEFLETGPSTSISDELLFRTVSGAQNAINGVYNYMRLRGTDIEFSTILQYNNGFDIMAQDLIVRNSMGQMQVYYAYNTNPTRADGAMTSNVWAYYYTIINNVNIILDNIDRAEGSATQKNNIKGQAMAIRGWAYFYLVRFYQQTYSIAKEQPGVPYYAVGGTTEGKSREKVSVIYTNIVNDLKGAIDLLGGYSRNYKSQINLPVAQGILSEVYLTMEDWANAEAMAKAAKTNFPLMTETQFKSGFNDWTLGEWMWGVNQSSTQNFGNGSPFTLWANQTRGTRWTFDFLYVNDAFKNLFEAGDVRNQFWFRTDHGHWTSDKFREAQDDFFGDVVLMRSAEMYLIEAEALARQGKEADAKTVLWQLQDARKATRVNTTGNALVESILLERRKELYAEGKAWFDLKRTQKGFTRTGDHPAKVTIPARSWQFVLQIPVNEFNSNKNLVSSDQNPYDGVYQP</sequence>
<name>A0A3D8YIV2_9BACT</name>
<keyword evidence="4" id="KW-0472">Membrane</keyword>
<proteinExistence type="inferred from homology"/>
<evidence type="ECO:0000256" key="5">
    <source>
        <dbReference type="ARBA" id="ARBA00023237"/>
    </source>
</evidence>
<gene>
    <name evidence="8" type="ORF">DSL64_04450</name>
</gene>
<dbReference type="Pfam" id="PF14322">
    <property type="entry name" value="SusD-like_3"/>
    <property type="match status" value="1"/>
</dbReference>
<dbReference type="RefSeq" id="WP_115829440.1">
    <property type="nucleotide sequence ID" value="NZ_QNUL01000002.1"/>
</dbReference>
<feature type="domain" description="SusD-like N-terminal" evidence="7">
    <location>
        <begin position="79"/>
        <end position="237"/>
    </location>
</feature>
<keyword evidence="3" id="KW-0732">Signal</keyword>
<accession>A0A3D8YIV2</accession>
<dbReference type="InterPro" id="IPR033985">
    <property type="entry name" value="SusD-like_N"/>
</dbReference>
<dbReference type="Proteomes" id="UP000256373">
    <property type="component" value="Unassembled WGS sequence"/>
</dbReference>
<protein>
    <submittedName>
        <fullName evidence="8">RagB/SusD family nutrient uptake outer membrane protein</fullName>
    </submittedName>
</protein>
<dbReference type="InterPro" id="IPR011990">
    <property type="entry name" value="TPR-like_helical_dom_sf"/>
</dbReference>
<comment type="subcellular location">
    <subcellularLocation>
        <location evidence="1">Cell outer membrane</location>
    </subcellularLocation>
</comment>
<dbReference type="OrthoDB" id="1100079at2"/>
<comment type="similarity">
    <text evidence="2">Belongs to the SusD family.</text>
</comment>
<evidence type="ECO:0000313" key="9">
    <source>
        <dbReference type="Proteomes" id="UP000256373"/>
    </source>
</evidence>
<evidence type="ECO:0000256" key="3">
    <source>
        <dbReference type="ARBA" id="ARBA00022729"/>
    </source>
</evidence>
<evidence type="ECO:0000313" key="8">
    <source>
        <dbReference type="EMBL" id="REA63690.1"/>
    </source>
</evidence>
<dbReference type="SUPFAM" id="SSF48452">
    <property type="entry name" value="TPR-like"/>
    <property type="match status" value="1"/>
</dbReference>
<dbReference type="PROSITE" id="PS51257">
    <property type="entry name" value="PROKAR_LIPOPROTEIN"/>
    <property type="match status" value="1"/>
</dbReference>
<dbReference type="Gene3D" id="1.25.40.390">
    <property type="match status" value="1"/>
</dbReference>
<organism evidence="8 9">
    <name type="scientific">Dyadobacter luteus</name>
    <dbReference type="NCBI Taxonomy" id="2259619"/>
    <lineage>
        <taxon>Bacteria</taxon>
        <taxon>Pseudomonadati</taxon>
        <taxon>Bacteroidota</taxon>
        <taxon>Cytophagia</taxon>
        <taxon>Cytophagales</taxon>
        <taxon>Spirosomataceae</taxon>
        <taxon>Dyadobacter</taxon>
    </lineage>
</organism>
<dbReference type="AlphaFoldDB" id="A0A3D8YIV2"/>
<evidence type="ECO:0000256" key="2">
    <source>
        <dbReference type="ARBA" id="ARBA00006275"/>
    </source>
</evidence>
<dbReference type="Pfam" id="PF07980">
    <property type="entry name" value="SusD_RagB"/>
    <property type="match status" value="1"/>
</dbReference>
<dbReference type="EMBL" id="QNUL01000002">
    <property type="protein sequence ID" value="REA63690.1"/>
    <property type="molecule type" value="Genomic_DNA"/>
</dbReference>
<keyword evidence="9" id="KW-1185">Reference proteome</keyword>
<evidence type="ECO:0000256" key="1">
    <source>
        <dbReference type="ARBA" id="ARBA00004442"/>
    </source>
</evidence>
<keyword evidence="5" id="KW-0998">Cell outer membrane</keyword>
<dbReference type="CDD" id="cd08977">
    <property type="entry name" value="SusD"/>
    <property type="match status" value="1"/>
</dbReference>
<dbReference type="InterPro" id="IPR012944">
    <property type="entry name" value="SusD_RagB_dom"/>
</dbReference>
<evidence type="ECO:0000259" key="7">
    <source>
        <dbReference type="Pfam" id="PF14322"/>
    </source>
</evidence>